<keyword evidence="1" id="KW-0963">Cytoplasm</keyword>
<evidence type="ECO:0000313" key="3">
    <source>
        <dbReference type="EMBL" id="ONN27923.1"/>
    </source>
</evidence>
<name>A0ABX3IKS2_9BACT</name>
<comment type="subcellular location">
    <subcellularLocation>
        <location evidence="1">Cytoplasm</location>
    </subcellularLocation>
</comment>
<dbReference type="InterPro" id="IPR038078">
    <property type="entry name" value="PhoU-like_sf"/>
</dbReference>
<dbReference type="RefSeq" id="WP_075665164.1">
    <property type="nucleotide sequence ID" value="NZ_LBFC01000003.1"/>
</dbReference>
<organism evidence="3 4">
    <name type="scientific">Thermosipho affectus</name>
    <dbReference type="NCBI Taxonomy" id="660294"/>
    <lineage>
        <taxon>Bacteria</taxon>
        <taxon>Thermotogati</taxon>
        <taxon>Thermotogota</taxon>
        <taxon>Thermotogae</taxon>
        <taxon>Thermotogales</taxon>
        <taxon>Fervidobacteriaceae</taxon>
        <taxon>Thermosipho</taxon>
    </lineage>
</organism>
<keyword evidence="1" id="KW-0813">Transport</keyword>
<comment type="similarity">
    <text evidence="1">Belongs to the PhoU family.</text>
</comment>
<accession>A0ABX3IKS2</accession>
<comment type="caution">
    <text evidence="3">The sequence shown here is derived from an EMBL/GenBank/DDBJ whole genome shotgun (WGS) entry which is preliminary data.</text>
</comment>
<evidence type="ECO:0000313" key="4">
    <source>
        <dbReference type="Proteomes" id="UP000242616"/>
    </source>
</evidence>
<dbReference type="PANTHER" id="PTHR42930">
    <property type="entry name" value="PHOSPHATE-SPECIFIC TRANSPORT SYSTEM ACCESSORY PROTEIN PHOU"/>
    <property type="match status" value="1"/>
</dbReference>
<evidence type="ECO:0000256" key="1">
    <source>
        <dbReference type="PIRNR" id="PIRNR003107"/>
    </source>
</evidence>
<sequence>METLHFEREYALLKADISKMLSFVSKSFESSIDSLEFLDVNLANKVIEDDDAIDLLNREIEEKIYEIIARYNPKAKDLRYVITMIKFSNNLERIADLSCNIAEKVLDVTKKGIKYRIIKEIKEMFGVALKMLHDTFLAFSTKDVKLLKKIWERDKELDRIEIEIREKSKLEEKDIMITNILIARDLERIGDHLNNLCEEIVYIETGKELKELDI</sequence>
<evidence type="ECO:0000259" key="2">
    <source>
        <dbReference type="Pfam" id="PF01895"/>
    </source>
</evidence>
<comment type="function">
    <text evidence="1">Plays a role in the regulation of phosphate uptake.</text>
</comment>
<dbReference type="PANTHER" id="PTHR42930:SF3">
    <property type="entry name" value="PHOSPHATE-SPECIFIC TRANSPORT SYSTEM ACCESSORY PROTEIN PHOU"/>
    <property type="match status" value="1"/>
</dbReference>
<dbReference type="InterPro" id="IPR028366">
    <property type="entry name" value="PhoU"/>
</dbReference>
<keyword evidence="4" id="KW-1185">Reference proteome</keyword>
<protein>
    <recommendedName>
        <fullName evidence="1">Phosphate-specific transport system accessory protein PhoU</fullName>
    </recommendedName>
</protein>
<keyword evidence="1" id="KW-0592">Phosphate transport</keyword>
<dbReference type="Proteomes" id="UP000242616">
    <property type="component" value="Unassembled WGS sequence"/>
</dbReference>
<dbReference type="NCBIfam" id="TIGR02135">
    <property type="entry name" value="phoU_full"/>
    <property type="match status" value="1"/>
</dbReference>
<dbReference type="SUPFAM" id="SSF109755">
    <property type="entry name" value="PhoU-like"/>
    <property type="match status" value="1"/>
</dbReference>
<dbReference type="EMBL" id="LBFC01000003">
    <property type="protein sequence ID" value="ONN27923.1"/>
    <property type="molecule type" value="Genomic_DNA"/>
</dbReference>
<dbReference type="Gene3D" id="1.20.58.220">
    <property type="entry name" value="Phosphate transport system protein phou homolog 2, domain 2"/>
    <property type="match status" value="1"/>
</dbReference>
<reference evidence="3 4" key="1">
    <citation type="submission" date="2015-06" db="EMBL/GenBank/DDBJ databases">
        <title>Genome sequencing of Thermotogales isolates from hydrothermal vents.</title>
        <authorList>
            <person name="Haverkamp T.H."/>
            <person name="Kublanov I.V."/>
            <person name="Nesbo C.L."/>
        </authorList>
    </citation>
    <scope>NUCLEOTIDE SEQUENCE [LARGE SCALE GENOMIC DNA]</scope>
    <source>
        <strain evidence="4">ik275mar</strain>
    </source>
</reference>
<dbReference type="Pfam" id="PF01895">
    <property type="entry name" value="PhoU"/>
    <property type="match status" value="2"/>
</dbReference>
<feature type="domain" description="PhoU" evidence="2">
    <location>
        <begin position="17"/>
        <end position="105"/>
    </location>
</feature>
<gene>
    <name evidence="3" type="ORF">XJ44_00675</name>
</gene>
<proteinExistence type="inferred from homology"/>
<comment type="subunit">
    <text evidence="1">Homodimer.</text>
</comment>
<dbReference type="PIRSF" id="PIRSF003107">
    <property type="entry name" value="PhoU"/>
    <property type="match status" value="1"/>
</dbReference>
<dbReference type="InterPro" id="IPR026022">
    <property type="entry name" value="PhoU_dom"/>
</dbReference>
<feature type="domain" description="PhoU" evidence="2">
    <location>
        <begin position="121"/>
        <end position="200"/>
    </location>
</feature>